<gene>
    <name evidence="1" type="ORF">ACOLOM_LOCUS11208</name>
</gene>
<organism evidence="1 2">
    <name type="scientific">Acaulospora colombiana</name>
    <dbReference type="NCBI Taxonomy" id="27376"/>
    <lineage>
        <taxon>Eukaryota</taxon>
        <taxon>Fungi</taxon>
        <taxon>Fungi incertae sedis</taxon>
        <taxon>Mucoromycota</taxon>
        <taxon>Glomeromycotina</taxon>
        <taxon>Glomeromycetes</taxon>
        <taxon>Diversisporales</taxon>
        <taxon>Acaulosporaceae</taxon>
        <taxon>Acaulospora</taxon>
    </lineage>
</organism>
<sequence length="102" mass="11456">MDDDELNASKSQAIFEFTKRKRWADTLISELVNVAILVFSQTGTVIHCDAAINAVTGYPEEQVAGRNFSELLHPGDTLEFFKAFEDCIATQKELTLYVRIKA</sequence>
<dbReference type="Proteomes" id="UP000789525">
    <property type="component" value="Unassembled WGS sequence"/>
</dbReference>
<proteinExistence type="predicted"/>
<comment type="caution">
    <text evidence="1">The sequence shown here is derived from an EMBL/GenBank/DDBJ whole genome shotgun (WGS) entry which is preliminary data.</text>
</comment>
<evidence type="ECO:0000313" key="2">
    <source>
        <dbReference type="Proteomes" id="UP000789525"/>
    </source>
</evidence>
<accession>A0ACA9PW93</accession>
<feature type="non-terminal residue" evidence="1">
    <location>
        <position position="102"/>
    </location>
</feature>
<protein>
    <submittedName>
        <fullName evidence="1">14364_t:CDS:1</fullName>
    </submittedName>
</protein>
<name>A0ACA9PW93_9GLOM</name>
<dbReference type="EMBL" id="CAJVPT010039360">
    <property type="protein sequence ID" value="CAG8722610.1"/>
    <property type="molecule type" value="Genomic_DNA"/>
</dbReference>
<evidence type="ECO:0000313" key="1">
    <source>
        <dbReference type="EMBL" id="CAG8722610.1"/>
    </source>
</evidence>
<keyword evidence="2" id="KW-1185">Reference proteome</keyword>
<reference evidence="1" key="1">
    <citation type="submission" date="2021-06" db="EMBL/GenBank/DDBJ databases">
        <authorList>
            <person name="Kallberg Y."/>
            <person name="Tangrot J."/>
            <person name="Rosling A."/>
        </authorList>
    </citation>
    <scope>NUCLEOTIDE SEQUENCE</scope>
    <source>
        <strain evidence="1">CL356</strain>
    </source>
</reference>